<sequence length="91" mass="9615">MGSILCIVVDFPTLALYPPPPPPPLCSAWHQQIMVKVCGTWNGREAAEIALDRIGSGGAEVQVLPVNPGFVENSSVGSKEFKEAGGEEGYC</sequence>
<dbReference type="EMBL" id="CM045766">
    <property type="protein sequence ID" value="KAI8003230.1"/>
    <property type="molecule type" value="Genomic_DNA"/>
</dbReference>
<accession>A0ACC0GQY2</accession>
<protein>
    <submittedName>
        <fullName evidence="1">Uncharacterized protein</fullName>
    </submittedName>
</protein>
<evidence type="ECO:0000313" key="2">
    <source>
        <dbReference type="Proteomes" id="UP001060215"/>
    </source>
</evidence>
<reference evidence="1 2" key="1">
    <citation type="journal article" date="2022" name="Plant J.">
        <title>Chromosome-level genome of Camellia lanceoleosa provides a valuable resource for understanding genome evolution and self-incompatibility.</title>
        <authorList>
            <person name="Gong W."/>
            <person name="Xiao S."/>
            <person name="Wang L."/>
            <person name="Liao Z."/>
            <person name="Chang Y."/>
            <person name="Mo W."/>
            <person name="Hu G."/>
            <person name="Li W."/>
            <person name="Zhao G."/>
            <person name="Zhu H."/>
            <person name="Hu X."/>
            <person name="Ji K."/>
            <person name="Xiang X."/>
            <person name="Song Q."/>
            <person name="Yuan D."/>
            <person name="Jin S."/>
            <person name="Zhang L."/>
        </authorList>
    </citation>
    <scope>NUCLEOTIDE SEQUENCE [LARGE SCALE GENOMIC DNA]</scope>
    <source>
        <strain evidence="1">SQ_2022a</strain>
    </source>
</reference>
<organism evidence="1 2">
    <name type="scientific">Camellia lanceoleosa</name>
    <dbReference type="NCBI Taxonomy" id="1840588"/>
    <lineage>
        <taxon>Eukaryota</taxon>
        <taxon>Viridiplantae</taxon>
        <taxon>Streptophyta</taxon>
        <taxon>Embryophyta</taxon>
        <taxon>Tracheophyta</taxon>
        <taxon>Spermatophyta</taxon>
        <taxon>Magnoliopsida</taxon>
        <taxon>eudicotyledons</taxon>
        <taxon>Gunneridae</taxon>
        <taxon>Pentapetalae</taxon>
        <taxon>asterids</taxon>
        <taxon>Ericales</taxon>
        <taxon>Theaceae</taxon>
        <taxon>Camellia</taxon>
    </lineage>
</organism>
<proteinExistence type="predicted"/>
<name>A0ACC0GQY2_9ERIC</name>
<keyword evidence="2" id="KW-1185">Reference proteome</keyword>
<dbReference type="Proteomes" id="UP001060215">
    <property type="component" value="Chromosome 9"/>
</dbReference>
<comment type="caution">
    <text evidence="1">The sequence shown here is derived from an EMBL/GenBank/DDBJ whole genome shotgun (WGS) entry which is preliminary data.</text>
</comment>
<evidence type="ECO:0000313" key="1">
    <source>
        <dbReference type="EMBL" id="KAI8003230.1"/>
    </source>
</evidence>
<gene>
    <name evidence="1" type="ORF">LOK49_LG08G01815</name>
</gene>